<dbReference type="KEGG" id="dci:103514733"/>
<dbReference type="Pfam" id="PF04055">
    <property type="entry name" value="Radical_SAM"/>
    <property type="match status" value="1"/>
</dbReference>
<feature type="compositionally biased region" description="Basic and acidic residues" evidence="15">
    <location>
        <begin position="657"/>
        <end position="668"/>
    </location>
</feature>
<protein>
    <recommendedName>
        <fullName evidence="4">Threonylcarbamoyladenosine tRNA methylthiotransferase</fullName>
        <ecNumber evidence="3">2.8.4.5</ecNumber>
    </recommendedName>
    <alternativeName>
        <fullName evidence="14">CDKAL1-like protein</fullName>
    </alternativeName>
    <alternativeName>
        <fullName evidence="12">tRNA-t(6)A37 methylthiotransferase</fullName>
    </alternativeName>
</protein>
<dbReference type="EC" id="2.8.4.5" evidence="3"/>
<dbReference type="PANTHER" id="PTHR11918">
    <property type="entry name" value="RADICAL SAM PROTEINS"/>
    <property type="match status" value="1"/>
</dbReference>
<dbReference type="Proteomes" id="UP000079169">
    <property type="component" value="Unplaced"/>
</dbReference>
<evidence type="ECO:0000256" key="9">
    <source>
        <dbReference type="ARBA" id="ARBA00022723"/>
    </source>
</evidence>
<comment type="catalytic activity">
    <reaction evidence="13">
        <text>N(6)-L-threonylcarbamoyladenosine(37) in tRNA + (sulfur carrier)-SH + AH2 + 2 S-adenosyl-L-methionine = 2-methylsulfanyl-N(6)-L-threonylcarbamoyladenosine(37) in tRNA + (sulfur carrier)-H + 5'-deoxyadenosine + L-methionine + A + S-adenosyl-L-homocysteine + 2 H(+)</text>
        <dbReference type="Rhea" id="RHEA:37075"/>
        <dbReference type="Rhea" id="RHEA-COMP:10163"/>
        <dbReference type="Rhea" id="RHEA-COMP:11092"/>
        <dbReference type="Rhea" id="RHEA-COMP:14737"/>
        <dbReference type="Rhea" id="RHEA-COMP:14739"/>
        <dbReference type="ChEBI" id="CHEBI:13193"/>
        <dbReference type="ChEBI" id="CHEBI:15378"/>
        <dbReference type="ChEBI" id="CHEBI:17319"/>
        <dbReference type="ChEBI" id="CHEBI:17499"/>
        <dbReference type="ChEBI" id="CHEBI:29917"/>
        <dbReference type="ChEBI" id="CHEBI:57844"/>
        <dbReference type="ChEBI" id="CHEBI:57856"/>
        <dbReference type="ChEBI" id="CHEBI:59789"/>
        <dbReference type="ChEBI" id="CHEBI:64428"/>
        <dbReference type="ChEBI" id="CHEBI:74418"/>
        <dbReference type="ChEBI" id="CHEBI:74420"/>
        <dbReference type="EC" id="2.8.4.5"/>
    </reaction>
</comment>
<keyword evidence="8" id="KW-0819">tRNA processing</keyword>
<dbReference type="FunFam" id="3.80.30.20:FF:000002">
    <property type="entry name" value="threonylcarbamoyladenosine tRNA methylthiotransferase isoform X2"/>
    <property type="match status" value="1"/>
</dbReference>
<dbReference type="AlphaFoldDB" id="A0A3Q0J9M1"/>
<reference evidence="20" key="1">
    <citation type="submission" date="2025-08" db="UniProtKB">
        <authorList>
            <consortium name="RefSeq"/>
        </authorList>
    </citation>
    <scope>IDENTIFICATION</scope>
</reference>
<dbReference type="InterPro" id="IPR023404">
    <property type="entry name" value="rSAM_horseshoe"/>
</dbReference>
<dbReference type="PROSITE" id="PS50926">
    <property type="entry name" value="TRAM"/>
    <property type="match status" value="1"/>
</dbReference>
<feature type="transmembrane region" description="Helical" evidence="16">
    <location>
        <begin position="851"/>
        <end position="871"/>
    </location>
</feature>
<keyword evidence="16" id="KW-0472">Membrane</keyword>
<evidence type="ECO:0000256" key="14">
    <source>
        <dbReference type="ARBA" id="ARBA00076644"/>
    </source>
</evidence>
<evidence type="ECO:0000256" key="7">
    <source>
        <dbReference type="ARBA" id="ARBA00022691"/>
    </source>
</evidence>
<keyword evidence="7" id="KW-0949">S-adenosyl-L-methionine</keyword>
<keyword evidence="11" id="KW-0411">Iron-sulfur</keyword>
<comment type="similarity">
    <text evidence="2">Belongs to the methylthiotransferase family. CDKAL1 subfamily.</text>
</comment>
<dbReference type="Gene3D" id="3.80.30.20">
    <property type="entry name" value="tm_1862 like domain"/>
    <property type="match status" value="2"/>
</dbReference>
<evidence type="ECO:0000256" key="6">
    <source>
        <dbReference type="ARBA" id="ARBA00022679"/>
    </source>
</evidence>
<gene>
    <name evidence="20" type="primary">LOC103514733</name>
</gene>
<keyword evidence="19" id="KW-1185">Reference proteome</keyword>
<keyword evidence="10" id="KW-0408">Iron</keyword>
<feature type="region of interest" description="Disordered" evidence="15">
    <location>
        <begin position="807"/>
        <end position="826"/>
    </location>
</feature>
<name>A0A3Q0J9M1_DIACI</name>
<dbReference type="InterPro" id="IPR058240">
    <property type="entry name" value="rSAM_sf"/>
</dbReference>
<organism evidence="19 20">
    <name type="scientific">Diaphorina citri</name>
    <name type="common">Asian citrus psyllid</name>
    <dbReference type="NCBI Taxonomy" id="121845"/>
    <lineage>
        <taxon>Eukaryota</taxon>
        <taxon>Metazoa</taxon>
        <taxon>Ecdysozoa</taxon>
        <taxon>Arthropoda</taxon>
        <taxon>Hexapoda</taxon>
        <taxon>Insecta</taxon>
        <taxon>Pterygota</taxon>
        <taxon>Neoptera</taxon>
        <taxon>Paraneoptera</taxon>
        <taxon>Hemiptera</taxon>
        <taxon>Sternorrhyncha</taxon>
        <taxon>Psylloidea</taxon>
        <taxon>Psyllidae</taxon>
        <taxon>Diaphorininae</taxon>
        <taxon>Diaphorina</taxon>
    </lineage>
</organism>
<evidence type="ECO:0000313" key="20">
    <source>
        <dbReference type="RefSeq" id="XP_026683415.1"/>
    </source>
</evidence>
<dbReference type="GeneID" id="103514733"/>
<evidence type="ECO:0000313" key="19">
    <source>
        <dbReference type="Proteomes" id="UP000079169"/>
    </source>
</evidence>
<dbReference type="SUPFAM" id="SSF102114">
    <property type="entry name" value="Radical SAM enzymes"/>
    <property type="match status" value="2"/>
</dbReference>
<dbReference type="RefSeq" id="XP_026683415.1">
    <property type="nucleotide sequence ID" value="XM_026827614.1"/>
</dbReference>
<dbReference type="PaxDb" id="121845-A0A3Q0J9M1"/>
<dbReference type="GO" id="GO:0005783">
    <property type="term" value="C:endoplasmic reticulum"/>
    <property type="evidence" value="ECO:0007669"/>
    <property type="project" value="TreeGrafter"/>
</dbReference>
<evidence type="ECO:0000256" key="16">
    <source>
        <dbReference type="SAM" id="Phobius"/>
    </source>
</evidence>
<dbReference type="Pfam" id="PF01938">
    <property type="entry name" value="TRAM"/>
    <property type="match status" value="1"/>
</dbReference>
<evidence type="ECO:0000256" key="8">
    <source>
        <dbReference type="ARBA" id="ARBA00022694"/>
    </source>
</evidence>
<keyword evidence="9" id="KW-0479">Metal-binding</keyword>
<proteinExistence type="inferred from homology"/>
<dbReference type="InterPro" id="IPR006638">
    <property type="entry name" value="Elp3/MiaA/NifB-like_rSAM"/>
</dbReference>
<comment type="function">
    <text evidence="1">Catalyzes the methylthiolation of N6-threonylcarbamoyladenosine (t(6)A), leading to the formation of 2-methylthio-N6-threonylcarbamoyladenosine (ms(2)t(6)A) at position 37 in tRNAs that read codons beginning with adenine.</text>
</comment>
<evidence type="ECO:0000256" key="5">
    <source>
        <dbReference type="ARBA" id="ARBA00022485"/>
    </source>
</evidence>
<dbReference type="GO" id="GO:0035598">
    <property type="term" value="F:tRNA (N(6)-L-threonylcarbamoyladenosine(37)-C(2))-methylthiotransferase activity"/>
    <property type="evidence" value="ECO:0007669"/>
    <property type="project" value="UniProtKB-EC"/>
</dbReference>
<dbReference type="InterPro" id="IPR002792">
    <property type="entry name" value="TRAM_dom"/>
</dbReference>
<evidence type="ECO:0000259" key="18">
    <source>
        <dbReference type="PROSITE" id="PS51918"/>
    </source>
</evidence>
<dbReference type="STRING" id="121845.A0A3Q0J9M1"/>
<evidence type="ECO:0000256" key="4">
    <source>
        <dbReference type="ARBA" id="ARBA00018810"/>
    </source>
</evidence>
<evidence type="ECO:0000259" key="17">
    <source>
        <dbReference type="PROSITE" id="PS50926"/>
    </source>
</evidence>
<evidence type="ECO:0000256" key="11">
    <source>
        <dbReference type="ARBA" id="ARBA00023014"/>
    </source>
</evidence>
<keyword evidence="16" id="KW-1133">Transmembrane helix</keyword>
<dbReference type="PROSITE" id="PS51918">
    <property type="entry name" value="RADICAL_SAM"/>
    <property type="match status" value="1"/>
</dbReference>
<sequence>MAKILNHPRVYSFLHIPVQSGSDQVLADMRREYTRAEFIHVVQFLSERRDIGSSLPELLWALIAVLPDHAMMRVGMTNPPYILEHLEEMAKILNHPRVYSFLHIPVQSGSDQVLADMRREYTRAEFIHVVQFLSERVPGLTIATDIICGFPTETEADFNLTMSLCEEFRFPSLFINQFFPRPGTPAAKLPLIPAQEVKKRTKRLTDLFQSYSPYSHLLGTIQGVLVSDEAHDSINYIAHTKSYIQVIVPKLDTILGTWVRVVIVQTRKHCLIGELLETPGNISTNQNEGENISPNGNGFEKIWTNGGGVKNFTHNSEGKNISTNEGKVKKISANESVNDNGLEAEDNLIIRGGKSKKDTMDNSHDNDALYDVKTNGSSAIDGNNGVMKSANEGNGDNEGLNNSGSVGYITNGKTINNDNLLNQITMKELQDSYQELQQIQQNGYVGCKNVERNKIDPPNNGHIGAYFGSVNEHSDNPLHMQNNPTDFDKSRNDINNMFNKETDSINILSKEMSRQNVKSKNLDINNGINKEMDVKDIKSKNFETNNKIITEINDKDINIDKGVSKNLPITNMVSKDMCNKNIESNLMNGGTLDSEFIQGFLSGGCCNNNWDDNNNNDKTSGDLACKRGSEQNSNNYSDMCCDSSKTCCKTNDSEMSGDTKNKESKKPNNEYVENLEYETKENHLGNDKDPNSYDEKIPDIIDDNDKSIVNNVPFIETELKRRTVKTNQIAETRRSVAKSKNKDGVGVADTKIKDGVNVTNSKYKTEEENATFKNRAQIENAQDETINSIETKFSKNQTELHTNINETSSLKPNDRKHFDNMSANTQLNSNLPKPSFGHYGTCVLNLVQSNLGRILFVLIFILLVRLYVIFFK</sequence>
<dbReference type="GO" id="GO:0046872">
    <property type="term" value="F:metal ion binding"/>
    <property type="evidence" value="ECO:0007669"/>
    <property type="project" value="UniProtKB-KW"/>
</dbReference>
<feature type="domain" description="Radical SAM core" evidence="18">
    <location>
        <begin position="1"/>
        <end position="215"/>
    </location>
</feature>
<feature type="region of interest" description="Disordered" evidence="15">
    <location>
        <begin position="651"/>
        <end position="671"/>
    </location>
</feature>
<evidence type="ECO:0000256" key="2">
    <source>
        <dbReference type="ARBA" id="ARBA00008616"/>
    </source>
</evidence>
<keyword evidence="6" id="KW-0808">Transferase</keyword>
<dbReference type="GO" id="GO:0051539">
    <property type="term" value="F:4 iron, 4 sulfur cluster binding"/>
    <property type="evidence" value="ECO:0007669"/>
    <property type="project" value="UniProtKB-KW"/>
</dbReference>
<evidence type="ECO:0000256" key="12">
    <source>
        <dbReference type="ARBA" id="ARBA00031213"/>
    </source>
</evidence>
<evidence type="ECO:0000256" key="13">
    <source>
        <dbReference type="ARBA" id="ARBA00051661"/>
    </source>
</evidence>
<keyword evidence="5" id="KW-0004">4Fe-4S</keyword>
<dbReference type="InterPro" id="IPR007197">
    <property type="entry name" value="rSAM"/>
</dbReference>
<feature type="domain" description="TRAM" evidence="17">
    <location>
        <begin position="215"/>
        <end position="277"/>
    </location>
</feature>
<dbReference type="SMART" id="SM00729">
    <property type="entry name" value="Elp3"/>
    <property type="match status" value="1"/>
</dbReference>
<evidence type="ECO:0000256" key="15">
    <source>
        <dbReference type="SAM" id="MobiDB-lite"/>
    </source>
</evidence>
<accession>A0A3Q0J9M1</accession>
<evidence type="ECO:0000256" key="10">
    <source>
        <dbReference type="ARBA" id="ARBA00023004"/>
    </source>
</evidence>
<dbReference type="PANTHER" id="PTHR11918:SF45">
    <property type="entry name" value="THREONYLCARBAMOYLADENOSINE TRNA METHYLTHIOTRANSFERASE"/>
    <property type="match status" value="1"/>
</dbReference>
<evidence type="ECO:0000256" key="1">
    <source>
        <dbReference type="ARBA" id="ARBA00002399"/>
    </source>
</evidence>
<keyword evidence="16" id="KW-0812">Transmembrane</keyword>
<evidence type="ECO:0000256" key="3">
    <source>
        <dbReference type="ARBA" id="ARBA00013273"/>
    </source>
</evidence>